<evidence type="ECO:0000256" key="4">
    <source>
        <dbReference type="PROSITE-ProRule" id="PRU00282"/>
    </source>
</evidence>
<protein>
    <recommendedName>
        <fullName evidence="8">Solute carrier family 25 member 38 homolog</fullName>
    </recommendedName>
</protein>
<dbReference type="Pfam" id="PF00153">
    <property type="entry name" value="Mito_carr"/>
    <property type="match status" value="3"/>
</dbReference>
<evidence type="ECO:0000256" key="1">
    <source>
        <dbReference type="ARBA" id="ARBA00004141"/>
    </source>
</evidence>
<comment type="subcellular location">
    <subcellularLocation>
        <location evidence="1">Membrane</location>
        <topology evidence="1">Multi-pass membrane protein</topology>
    </subcellularLocation>
</comment>
<keyword evidence="7" id="KW-1185">Reference proteome</keyword>
<feature type="repeat" description="Solcar" evidence="4">
    <location>
        <begin position="144"/>
        <end position="228"/>
    </location>
</feature>
<evidence type="ECO:0000256" key="5">
    <source>
        <dbReference type="RuleBase" id="RU000488"/>
    </source>
</evidence>
<dbReference type="EMBL" id="BNJQ01000011">
    <property type="protein sequence ID" value="GHP05973.1"/>
    <property type="molecule type" value="Genomic_DNA"/>
</dbReference>
<evidence type="ECO:0000313" key="7">
    <source>
        <dbReference type="Proteomes" id="UP000660262"/>
    </source>
</evidence>
<sequence length="342" mass="36065">MAVPTNPTMSPPSVSVSSSMSVSRQTIVSSAAAAGAGVLATVMLQPLEVAKTRTQSGAIPATIGRGVVPVLRHVVRAEGVRGLWSGVGVSAFRVGLGQALYFGMLDPIARAIKAPSTKRVAARGGEQHAAAAPAASTDAPMAPMRVLLAGTATRAAAAVLMNPVQVVKTRMEMGSAMGRTYPSSIHALVALVREERFAGLLKGVGPTLVRDAPYSGMYLLLYERAREYARSQPSLCTGEEGVLTRWASFGVGASCSAIATAITHPPDVVRTRLQLNIGQPRSGPIRLRDGVDAFRTIVRTDGARGLFLGLTPRLVKRALQMGLTWMLVEEALKRAGETWTFR</sequence>
<keyword evidence="3 4" id="KW-0472">Membrane</keyword>
<dbReference type="OrthoDB" id="1924968at2759"/>
<feature type="repeat" description="Solcar" evidence="4">
    <location>
        <begin position="243"/>
        <end position="334"/>
    </location>
</feature>
<dbReference type="PANTHER" id="PTHR46181:SF3">
    <property type="entry name" value="MITOCHONDRIAL GLYCINE TRANSPORTER"/>
    <property type="match status" value="1"/>
</dbReference>
<comment type="caution">
    <text evidence="6">The sequence shown here is derived from an EMBL/GenBank/DDBJ whole genome shotgun (WGS) entry which is preliminary data.</text>
</comment>
<comment type="similarity">
    <text evidence="5">Belongs to the mitochondrial carrier (TC 2.A.29) family.</text>
</comment>
<name>A0A830HHE8_9CHLO</name>
<dbReference type="GO" id="GO:0016020">
    <property type="term" value="C:membrane"/>
    <property type="evidence" value="ECO:0007669"/>
    <property type="project" value="UniProtKB-SubCell"/>
</dbReference>
<dbReference type="GO" id="GO:0005739">
    <property type="term" value="C:mitochondrion"/>
    <property type="evidence" value="ECO:0007669"/>
    <property type="project" value="TreeGrafter"/>
</dbReference>
<evidence type="ECO:0000256" key="3">
    <source>
        <dbReference type="ARBA" id="ARBA00023136"/>
    </source>
</evidence>
<dbReference type="Proteomes" id="UP000660262">
    <property type="component" value="Unassembled WGS sequence"/>
</dbReference>
<keyword evidence="5" id="KW-0813">Transport</keyword>
<dbReference type="PANTHER" id="PTHR46181">
    <property type="entry name" value="MITOCHONDRIAL GLYCINE TRANSPORTER"/>
    <property type="match status" value="1"/>
</dbReference>
<dbReference type="GO" id="GO:1904983">
    <property type="term" value="P:glycine import into mitochondrion"/>
    <property type="evidence" value="ECO:0007669"/>
    <property type="project" value="TreeGrafter"/>
</dbReference>
<feature type="repeat" description="Solcar" evidence="4">
    <location>
        <begin position="24"/>
        <end position="111"/>
    </location>
</feature>
<dbReference type="InterPro" id="IPR023395">
    <property type="entry name" value="MCP_dom_sf"/>
</dbReference>
<dbReference type="Gene3D" id="1.50.40.10">
    <property type="entry name" value="Mitochondrial carrier domain"/>
    <property type="match status" value="1"/>
</dbReference>
<evidence type="ECO:0008006" key="8">
    <source>
        <dbReference type="Google" id="ProtNLM"/>
    </source>
</evidence>
<accession>A0A830HHE8</accession>
<keyword evidence="2 4" id="KW-0812">Transmembrane</keyword>
<dbReference type="PROSITE" id="PS50920">
    <property type="entry name" value="SOLCAR"/>
    <property type="match status" value="3"/>
</dbReference>
<evidence type="ECO:0000313" key="6">
    <source>
        <dbReference type="EMBL" id="GHP05973.1"/>
    </source>
</evidence>
<reference evidence="6" key="1">
    <citation type="submission" date="2020-10" db="EMBL/GenBank/DDBJ databases">
        <title>Unveiling of a novel bifunctional photoreceptor, Dualchrome1, isolated from a cosmopolitan green alga.</title>
        <authorList>
            <person name="Suzuki S."/>
            <person name="Kawachi M."/>
        </authorList>
    </citation>
    <scope>NUCLEOTIDE SEQUENCE</scope>
    <source>
        <strain evidence="6">NIES 2893</strain>
    </source>
</reference>
<dbReference type="GO" id="GO:0015187">
    <property type="term" value="F:glycine transmembrane transporter activity"/>
    <property type="evidence" value="ECO:0007669"/>
    <property type="project" value="TreeGrafter"/>
</dbReference>
<proteinExistence type="inferred from homology"/>
<organism evidence="6 7">
    <name type="scientific">Pycnococcus provasolii</name>
    <dbReference type="NCBI Taxonomy" id="41880"/>
    <lineage>
        <taxon>Eukaryota</taxon>
        <taxon>Viridiplantae</taxon>
        <taxon>Chlorophyta</taxon>
        <taxon>Pseudoscourfieldiophyceae</taxon>
        <taxon>Pseudoscourfieldiales</taxon>
        <taxon>Pycnococcaceae</taxon>
        <taxon>Pycnococcus</taxon>
    </lineage>
</organism>
<dbReference type="AlphaFoldDB" id="A0A830HHE8"/>
<dbReference type="InterPro" id="IPR018108">
    <property type="entry name" value="MCP_transmembrane"/>
</dbReference>
<dbReference type="SUPFAM" id="SSF103506">
    <property type="entry name" value="Mitochondrial carrier"/>
    <property type="match status" value="1"/>
</dbReference>
<gene>
    <name evidence="6" type="ORF">PPROV_000472000</name>
</gene>
<evidence type="ECO:0000256" key="2">
    <source>
        <dbReference type="ARBA" id="ARBA00022692"/>
    </source>
</evidence>